<organism evidence="2">
    <name type="scientific">Puccinia triticina (isolate 1-1 / race 1 (BBBD))</name>
    <name type="common">Brown leaf rust fungus</name>
    <dbReference type="NCBI Taxonomy" id="630390"/>
    <lineage>
        <taxon>Eukaryota</taxon>
        <taxon>Fungi</taxon>
        <taxon>Dikarya</taxon>
        <taxon>Basidiomycota</taxon>
        <taxon>Pucciniomycotina</taxon>
        <taxon>Pucciniomycetes</taxon>
        <taxon>Pucciniales</taxon>
        <taxon>Pucciniaceae</taxon>
        <taxon>Puccinia</taxon>
    </lineage>
</organism>
<feature type="compositionally biased region" description="Basic residues" evidence="1">
    <location>
        <begin position="14"/>
        <end position="23"/>
    </location>
</feature>
<accession>A0A180G0J7</accession>
<evidence type="ECO:0000313" key="3">
    <source>
        <dbReference type="EnsemblFungi" id="PTTG_30580-t43_1-p1"/>
    </source>
</evidence>
<dbReference type="EMBL" id="ADAS02004759">
    <property type="protein sequence ID" value="OAV85363.1"/>
    <property type="molecule type" value="Genomic_DNA"/>
</dbReference>
<evidence type="ECO:0000313" key="4">
    <source>
        <dbReference type="Proteomes" id="UP000005240"/>
    </source>
</evidence>
<dbReference type="EnsemblFungi" id="PTTG_30580-t43_1">
    <property type="protein sequence ID" value="PTTG_30580-t43_1-p1"/>
    <property type="gene ID" value="PTTG_30580"/>
</dbReference>
<feature type="compositionally biased region" description="Acidic residues" evidence="1">
    <location>
        <begin position="300"/>
        <end position="314"/>
    </location>
</feature>
<gene>
    <name evidence="2" type="ORF">PTTG_30580</name>
</gene>
<reference evidence="2" key="2">
    <citation type="submission" date="2016-05" db="EMBL/GenBank/DDBJ databases">
        <title>Comparative analysis highlights variable genome content of wheat rusts and divergence of the mating loci.</title>
        <authorList>
            <person name="Cuomo C.A."/>
            <person name="Bakkeren G."/>
            <person name="Szabo L."/>
            <person name="Khalil H."/>
            <person name="Joly D."/>
            <person name="Goldberg J."/>
            <person name="Young S."/>
            <person name="Zeng Q."/>
            <person name="Fellers J."/>
        </authorList>
    </citation>
    <scope>NUCLEOTIDE SEQUENCE [LARGE SCALE GENOMIC DNA]</scope>
    <source>
        <strain evidence="2">1-1 BBBD Race 1</strain>
    </source>
</reference>
<dbReference type="PANTHER" id="PTHR33324:SF2">
    <property type="entry name" value="MYB_SANT-LIKE DNA-BINDING DOMAIN-CONTAINING PROTEIN"/>
    <property type="match status" value="1"/>
</dbReference>
<dbReference type="PANTHER" id="PTHR33324">
    <property type="entry name" value="EXPRESSED PROTEIN"/>
    <property type="match status" value="1"/>
</dbReference>
<feature type="region of interest" description="Disordered" evidence="1">
    <location>
        <begin position="1"/>
        <end position="32"/>
    </location>
</feature>
<dbReference type="VEuPathDB" id="FungiDB:PTTG_30580"/>
<feature type="compositionally biased region" description="Polar residues" evidence="1">
    <location>
        <begin position="162"/>
        <end position="182"/>
    </location>
</feature>
<reference evidence="3" key="4">
    <citation type="submission" date="2025-05" db="UniProtKB">
        <authorList>
            <consortium name="EnsemblFungi"/>
        </authorList>
    </citation>
    <scope>IDENTIFICATION</scope>
    <source>
        <strain evidence="3">isolate 1-1 / race 1 (BBBD)</strain>
    </source>
</reference>
<evidence type="ECO:0000313" key="2">
    <source>
        <dbReference type="EMBL" id="OAV85363.1"/>
    </source>
</evidence>
<dbReference type="Proteomes" id="UP000005240">
    <property type="component" value="Unassembled WGS sequence"/>
</dbReference>
<evidence type="ECO:0000256" key="1">
    <source>
        <dbReference type="SAM" id="MobiDB-lite"/>
    </source>
</evidence>
<feature type="region of interest" description="Disordered" evidence="1">
    <location>
        <begin position="149"/>
        <end position="242"/>
    </location>
</feature>
<dbReference type="STRING" id="630390.A0A180G0J7"/>
<name>A0A180G0J7_PUCT1</name>
<sequence>MAEAPATPINPTSKPKKTTKKKAVPWDRDGVDGGNSSMDIVLEWLSSDSNYQRWRGDLEEGKTKKSLCSEILQIMIASGITHRITQKISDLQSLYNTARDWKRNTGAGILESDAVNGVKTVEDQVHFLCRYWDILDPVMGSRSVAEPLYTRSSVPDPEGQMDNPTGDSIGNENSNLLSSGRDAQSDDDEAEITTTQAPASAPAPTASTAPVQTQKKTKKRKKSVGRSSTKNRKGRKKANPEEFYMKSVIVKRQAEMTKARAEVSKAKVSYMKELRELGLEYSEIKKAVDEEFPAIPDILADSEEDKSDSDEDSS</sequence>
<proteinExistence type="predicted"/>
<reference evidence="2" key="1">
    <citation type="submission" date="2009-11" db="EMBL/GenBank/DDBJ databases">
        <authorList>
            <consortium name="The Broad Institute Genome Sequencing Platform"/>
            <person name="Ward D."/>
            <person name="Feldgarden M."/>
            <person name="Earl A."/>
            <person name="Young S.K."/>
            <person name="Zeng Q."/>
            <person name="Koehrsen M."/>
            <person name="Alvarado L."/>
            <person name="Berlin A."/>
            <person name="Bochicchio J."/>
            <person name="Borenstein D."/>
            <person name="Chapman S.B."/>
            <person name="Chen Z."/>
            <person name="Engels R."/>
            <person name="Freedman E."/>
            <person name="Gellesch M."/>
            <person name="Goldberg J."/>
            <person name="Griggs A."/>
            <person name="Gujja S."/>
            <person name="Heilman E."/>
            <person name="Heiman D."/>
            <person name="Hepburn T."/>
            <person name="Howarth C."/>
            <person name="Jen D."/>
            <person name="Larson L."/>
            <person name="Lewis B."/>
            <person name="Mehta T."/>
            <person name="Park D."/>
            <person name="Pearson M."/>
            <person name="Roberts A."/>
            <person name="Saif S."/>
            <person name="Shea T."/>
            <person name="Shenoy N."/>
            <person name="Sisk P."/>
            <person name="Stolte C."/>
            <person name="Sykes S."/>
            <person name="Thomson T."/>
            <person name="Walk T."/>
            <person name="White J."/>
            <person name="Yandava C."/>
            <person name="Izard J."/>
            <person name="Baranova O.V."/>
            <person name="Blanton J.M."/>
            <person name="Tanner A.C."/>
            <person name="Dewhirst F.E."/>
            <person name="Haas B."/>
            <person name="Nusbaum C."/>
            <person name="Birren B."/>
        </authorList>
    </citation>
    <scope>NUCLEOTIDE SEQUENCE [LARGE SCALE GENOMIC DNA]</scope>
    <source>
        <strain evidence="2">1-1 BBBD Race 1</strain>
    </source>
</reference>
<feature type="region of interest" description="Disordered" evidence="1">
    <location>
        <begin position="295"/>
        <end position="314"/>
    </location>
</feature>
<dbReference type="AlphaFoldDB" id="A0A180G0J7"/>
<feature type="compositionally biased region" description="Low complexity" evidence="1">
    <location>
        <begin position="193"/>
        <end position="214"/>
    </location>
</feature>
<dbReference type="OrthoDB" id="168171at2759"/>
<keyword evidence="4" id="KW-1185">Reference proteome</keyword>
<feature type="compositionally biased region" description="Basic residues" evidence="1">
    <location>
        <begin position="215"/>
        <end position="237"/>
    </location>
</feature>
<protein>
    <submittedName>
        <fullName evidence="2 3">Uncharacterized protein</fullName>
    </submittedName>
</protein>
<reference evidence="3 4" key="3">
    <citation type="journal article" date="2017" name="G3 (Bethesda)">
        <title>Comparative analysis highlights variable genome content of wheat rusts and divergence of the mating loci.</title>
        <authorList>
            <person name="Cuomo C.A."/>
            <person name="Bakkeren G."/>
            <person name="Khalil H.B."/>
            <person name="Panwar V."/>
            <person name="Joly D."/>
            <person name="Linning R."/>
            <person name="Sakthikumar S."/>
            <person name="Song X."/>
            <person name="Adiconis X."/>
            <person name="Fan L."/>
            <person name="Goldberg J.M."/>
            <person name="Levin J.Z."/>
            <person name="Young S."/>
            <person name="Zeng Q."/>
            <person name="Anikster Y."/>
            <person name="Bruce M."/>
            <person name="Wang M."/>
            <person name="Yin C."/>
            <person name="McCallum B."/>
            <person name="Szabo L.J."/>
            <person name="Hulbert S."/>
            <person name="Chen X."/>
            <person name="Fellers J.P."/>
        </authorList>
    </citation>
    <scope>NUCLEOTIDE SEQUENCE</scope>
    <source>
        <strain evidence="4">Isolate 1-1 / race 1 (BBBD)</strain>
        <strain evidence="3">isolate 1-1 / race 1 (BBBD)</strain>
    </source>
</reference>